<reference evidence="7 8" key="1">
    <citation type="submission" date="2023-09" db="EMBL/GenBank/DDBJ databases">
        <title>Xinfangfangia sedmenti sp. nov., isolated the sedment.</title>
        <authorList>
            <person name="Xu L."/>
        </authorList>
    </citation>
    <scope>NUCLEOTIDE SEQUENCE [LARGE SCALE GENOMIC DNA]</scope>
    <source>
        <strain evidence="7 8">LG-4</strain>
    </source>
</reference>
<name>A0ABU1FB24_9RHOB</name>
<dbReference type="RefSeq" id="WP_310458236.1">
    <property type="nucleotide sequence ID" value="NZ_JAVKPH010000020.1"/>
</dbReference>
<keyword evidence="4 5" id="KW-0574">Periplasm</keyword>
<evidence type="ECO:0000256" key="2">
    <source>
        <dbReference type="ARBA" id="ARBA00009820"/>
    </source>
</evidence>
<dbReference type="Pfam" id="PF07676">
    <property type="entry name" value="PD40"/>
    <property type="match status" value="5"/>
</dbReference>
<dbReference type="EMBL" id="JAVKPH010000020">
    <property type="protein sequence ID" value="MDR5654066.1"/>
    <property type="molecule type" value="Genomic_DNA"/>
</dbReference>
<dbReference type="NCBIfam" id="TIGR02800">
    <property type="entry name" value="propeller_TolB"/>
    <property type="match status" value="1"/>
</dbReference>
<protein>
    <recommendedName>
        <fullName evidence="5">Tol-Pal system protein TolB</fullName>
    </recommendedName>
</protein>
<dbReference type="Gene3D" id="3.40.50.10070">
    <property type="entry name" value="TolB, N-terminal domain"/>
    <property type="match status" value="1"/>
</dbReference>
<evidence type="ECO:0000256" key="5">
    <source>
        <dbReference type="HAMAP-Rule" id="MF_00671"/>
    </source>
</evidence>
<organism evidence="7 8">
    <name type="scientific">Ruixingdingia sedimenti</name>
    <dbReference type="NCBI Taxonomy" id="3073604"/>
    <lineage>
        <taxon>Bacteria</taxon>
        <taxon>Pseudomonadati</taxon>
        <taxon>Pseudomonadota</taxon>
        <taxon>Alphaproteobacteria</taxon>
        <taxon>Rhodobacterales</taxon>
        <taxon>Paracoccaceae</taxon>
        <taxon>Ruixingdingia</taxon>
    </lineage>
</organism>
<dbReference type="InterPro" id="IPR014167">
    <property type="entry name" value="Tol-Pal_TolB"/>
</dbReference>
<dbReference type="Gene3D" id="2.120.10.30">
    <property type="entry name" value="TolB, C-terminal domain"/>
    <property type="match status" value="1"/>
</dbReference>
<keyword evidence="3 5" id="KW-0732">Signal</keyword>
<comment type="subcellular location">
    <subcellularLocation>
        <location evidence="1 5">Periplasm</location>
    </subcellularLocation>
</comment>
<evidence type="ECO:0000259" key="6">
    <source>
        <dbReference type="Pfam" id="PF04052"/>
    </source>
</evidence>
<dbReference type="SUPFAM" id="SSF69304">
    <property type="entry name" value="Tricorn protease N-terminal domain"/>
    <property type="match status" value="1"/>
</dbReference>
<dbReference type="Pfam" id="PF04052">
    <property type="entry name" value="TolB_N"/>
    <property type="match status" value="1"/>
</dbReference>
<evidence type="ECO:0000256" key="4">
    <source>
        <dbReference type="ARBA" id="ARBA00022764"/>
    </source>
</evidence>
<evidence type="ECO:0000256" key="1">
    <source>
        <dbReference type="ARBA" id="ARBA00004418"/>
    </source>
</evidence>
<comment type="similarity">
    <text evidence="2 5">Belongs to the TolB family.</text>
</comment>
<keyword evidence="8" id="KW-1185">Reference proteome</keyword>
<dbReference type="PANTHER" id="PTHR36842:SF1">
    <property type="entry name" value="PROTEIN TOLB"/>
    <property type="match status" value="1"/>
</dbReference>
<comment type="caution">
    <text evidence="7">The sequence shown here is derived from an EMBL/GenBank/DDBJ whole genome shotgun (WGS) entry which is preliminary data.</text>
</comment>
<evidence type="ECO:0000256" key="3">
    <source>
        <dbReference type="ARBA" id="ARBA00022729"/>
    </source>
</evidence>
<accession>A0ABU1FB24</accession>
<dbReference type="SUPFAM" id="SSF52964">
    <property type="entry name" value="TolB, N-terminal domain"/>
    <property type="match status" value="1"/>
</dbReference>
<keyword evidence="5" id="KW-0132">Cell division</keyword>
<dbReference type="InterPro" id="IPR007195">
    <property type="entry name" value="TolB_N"/>
</dbReference>
<proteinExistence type="inferred from homology"/>
<comment type="function">
    <text evidence="5">Part of the Tol-Pal system, which plays a role in outer membrane invagination during cell division and is important for maintaining outer membrane integrity.</text>
</comment>
<sequence precursor="true">MTLTRVMTPLCVLAAAAALALPVATATAQAAPLRIEITEGVIEPLPFAVPGFIAETGAAAEAAANITRLIAQDLSGTGLFREIPASAHIGRVTSFDAPIQYPDWRAINAQALVTGSVGVAGGGRLVVKFRLFDVFSGQQMGEGLQFVGTTANWRRMAHKVADAVYARITGETGYFDSRIVFVSESGPKNDRRKRLAVADYDGANQSYLTDSSTIVIAPRFSPQGDRIVFTSFGTGSARIHVMDTATGRERVLADAPGTTTFSPRFAPNGRTVVFSQEQGGNTDIYAMDIGGGTATRLTSAPSIETSPSYSPDGGQIAFESDRSGTPQIYVMPASGGEPRRISNGRGRYGTPVWSPRGDLIAFTKQLDGRFHIGVMRTDGSEERLLTASFLDEGPTWAPNGRVIMFTRETAGEGGEAGLFTVDITGRNAPRQVPVQGAASDPAWSPLLP</sequence>
<evidence type="ECO:0000313" key="8">
    <source>
        <dbReference type="Proteomes" id="UP001247754"/>
    </source>
</evidence>
<feature type="chain" id="PRO_5044917063" description="Tol-Pal system protein TolB" evidence="5">
    <location>
        <begin position="31"/>
        <end position="448"/>
    </location>
</feature>
<dbReference type="InterPro" id="IPR011659">
    <property type="entry name" value="WD40"/>
</dbReference>
<dbReference type="InterPro" id="IPR011042">
    <property type="entry name" value="6-blade_b-propeller_TolB-like"/>
</dbReference>
<dbReference type="PANTHER" id="PTHR36842">
    <property type="entry name" value="PROTEIN TOLB HOMOLOG"/>
    <property type="match status" value="1"/>
</dbReference>
<keyword evidence="5" id="KW-0131">Cell cycle</keyword>
<dbReference type="Proteomes" id="UP001247754">
    <property type="component" value="Unassembled WGS sequence"/>
</dbReference>
<evidence type="ECO:0000313" key="7">
    <source>
        <dbReference type="EMBL" id="MDR5654066.1"/>
    </source>
</evidence>
<feature type="signal peptide" evidence="5">
    <location>
        <begin position="1"/>
        <end position="30"/>
    </location>
</feature>
<gene>
    <name evidence="5 7" type="primary">tolB</name>
    <name evidence="7" type="ORF">RGD00_15740</name>
</gene>
<feature type="domain" description="TolB N-terminal" evidence="6">
    <location>
        <begin position="33"/>
        <end position="140"/>
    </location>
</feature>
<comment type="subunit">
    <text evidence="5">The Tol-Pal system is composed of five core proteins: the inner membrane proteins TolA, TolQ and TolR, the periplasmic protein TolB and the outer membrane protein Pal. They form a network linking the inner and outer membranes and the peptidoglycan layer.</text>
</comment>
<dbReference type="HAMAP" id="MF_00671">
    <property type="entry name" value="TolB"/>
    <property type="match status" value="1"/>
</dbReference>